<evidence type="ECO:0000256" key="1">
    <source>
        <dbReference type="SAM" id="Phobius"/>
    </source>
</evidence>
<reference evidence="2 3" key="1">
    <citation type="journal article" date="2023" name="J. Hered.">
        <title>Chromosome-level genome of the wood stork (Mycteria americana) provides insight into avian chromosome evolution.</title>
        <authorList>
            <person name="Flamio R. Jr."/>
            <person name="Ramstad K.M."/>
        </authorList>
    </citation>
    <scope>NUCLEOTIDE SEQUENCE [LARGE SCALE GENOMIC DNA]</scope>
    <source>
        <strain evidence="2">JAX WOST 10</strain>
    </source>
</reference>
<organism evidence="2 3">
    <name type="scientific">Mycteria americana</name>
    <name type="common">Wood stork</name>
    <dbReference type="NCBI Taxonomy" id="33587"/>
    <lineage>
        <taxon>Eukaryota</taxon>
        <taxon>Metazoa</taxon>
        <taxon>Chordata</taxon>
        <taxon>Craniata</taxon>
        <taxon>Vertebrata</taxon>
        <taxon>Euteleostomi</taxon>
        <taxon>Archelosauria</taxon>
        <taxon>Archosauria</taxon>
        <taxon>Dinosauria</taxon>
        <taxon>Saurischia</taxon>
        <taxon>Theropoda</taxon>
        <taxon>Coelurosauria</taxon>
        <taxon>Aves</taxon>
        <taxon>Neognathae</taxon>
        <taxon>Neoaves</taxon>
        <taxon>Aequornithes</taxon>
        <taxon>Ciconiiformes</taxon>
        <taxon>Ciconiidae</taxon>
        <taxon>Mycteria</taxon>
    </lineage>
</organism>
<evidence type="ECO:0000313" key="2">
    <source>
        <dbReference type="EMBL" id="KAK4832350.1"/>
    </source>
</evidence>
<name>A0AAN7NUW8_MYCAM</name>
<sequence>MTSRNPFQPQPFCDSVIEEAVFKSHMEKTRGNGSKLHQERFHLDRRKKFFTVRTINHWNNLLRDVVESPSLEVFKMQLDRVLAPSRQSRSQVSFSLLSFGAMIVAFLPLSPMSRGRLTHHPNQYDVR</sequence>
<feature type="transmembrane region" description="Helical" evidence="1">
    <location>
        <begin position="92"/>
        <end position="109"/>
    </location>
</feature>
<protein>
    <submittedName>
        <fullName evidence="2">Uncharacterized protein</fullName>
    </submittedName>
</protein>
<keyword evidence="1" id="KW-0472">Membrane</keyword>
<accession>A0AAN7NUW8</accession>
<keyword evidence="1" id="KW-1133">Transmembrane helix</keyword>
<proteinExistence type="predicted"/>
<comment type="caution">
    <text evidence="2">The sequence shown here is derived from an EMBL/GenBank/DDBJ whole genome shotgun (WGS) entry which is preliminary data.</text>
</comment>
<dbReference type="EMBL" id="JAUNZN010000001">
    <property type="protein sequence ID" value="KAK4832350.1"/>
    <property type="molecule type" value="Genomic_DNA"/>
</dbReference>
<dbReference type="Proteomes" id="UP001333110">
    <property type="component" value="Unassembled WGS sequence"/>
</dbReference>
<dbReference type="AlphaFoldDB" id="A0AAN7NUW8"/>
<keyword evidence="3" id="KW-1185">Reference proteome</keyword>
<keyword evidence="1" id="KW-0812">Transmembrane</keyword>
<evidence type="ECO:0000313" key="3">
    <source>
        <dbReference type="Proteomes" id="UP001333110"/>
    </source>
</evidence>
<gene>
    <name evidence="2" type="ORF">QYF61_021879</name>
</gene>